<dbReference type="AlphaFoldDB" id="A0A4Y2M1V2"/>
<organism evidence="1 2">
    <name type="scientific">Araneus ventricosus</name>
    <name type="common">Orbweaver spider</name>
    <name type="synonym">Epeira ventricosa</name>
    <dbReference type="NCBI Taxonomy" id="182803"/>
    <lineage>
        <taxon>Eukaryota</taxon>
        <taxon>Metazoa</taxon>
        <taxon>Ecdysozoa</taxon>
        <taxon>Arthropoda</taxon>
        <taxon>Chelicerata</taxon>
        <taxon>Arachnida</taxon>
        <taxon>Araneae</taxon>
        <taxon>Araneomorphae</taxon>
        <taxon>Entelegynae</taxon>
        <taxon>Araneoidea</taxon>
        <taxon>Araneidae</taxon>
        <taxon>Araneus</taxon>
    </lineage>
</organism>
<comment type="caution">
    <text evidence="1">The sequence shown here is derived from an EMBL/GenBank/DDBJ whole genome shotgun (WGS) entry which is preliminary data.</text>
</comment>
<dbReference type="Proteomes" id="UP000499080">
    <property type="component" value="Unassembled WGS sequence"/>
</dbReference>
<dbReference type="EMBL" id="BGPR01006632">
    <property type="protein sequence ID" value="GBN20544.1"/>
    <property type="molecule type" value="Genomic_DNA"/>
</dbReference>
<name>A0A4Y2M1V2_ARAVE</name>
<gene>
    <name evidence="1" type="ORF">AVEN_155927_1</name>
</gene>
<protein>
    <submittedName>
        <fullName evidence="1">Uncharacterized protein</fullName>
    </submittedName>
</protein>
<evidence type="ECO:0000313" key="1">
    <source>
        <dbReference type="EMBL" id="GBN20544.1"/>
    </source>
</evidence>
<reference evidence="1 2" key="1">
    <citation type="journal article" date="2019" name="Sci. Rep.">
        <title>Orb-weaving spider Araneus ventricosus genome elucidates the spidroin gene catalogue.</title>
        <authorList>
            <person name="Kono N."/>
            <person name="Nakamura H."/>
            <person name="Ohtoshi R."/>
            <person name="Moran D.A.P."/>
            <person name="Shinohara A."/>
            <person name="Yoshida Y."/>
            <person name="Fujiwara M."/>
            <person name="Mori M."/>
            <person name="Tomita M."/>
            <person name="Arakawa K."/>
        </authorList>
    </citation>
    <scope>NUCLEOTIDE SEQUENCE [LARGE SCALE GENOMIC DNA]</scope>
</reference>
<accession>A0A4Y2M1V2</accession>
<evidence type="ECO:0000313" key="2">
    <source>
        <dbReference type="Proteomes" id="UP000499080"/>
    </source>
</evidence>
<sequence>MGRVPRLSKEEIVKDLHQCGKRNKGRAALASKAKECILILRYPSNSCLPAARIDEENGILRRTPQLMPIR</sequence>
<keyword evidence="2" id="KW-1185">Reference proteome</keyword>
<proteinExistence type="predicted"/>